<evidence type="ECO:0000256" key="2">
    <source>
        <dbReference type="ARBA" id="ARBA00006991"/>
    </source>
</evidence>
<keyword evidence="3" id="KW-0479">Metal-binding</keyword>
<keyword evidence="4" id="KW-0677">Repeat</keyword>
<comment type="similarity">
    <text evidence="2">Belongs to the krueppel C2H2-type zinc-finger protein family.</text>
</comment>
<dbReference type="FunFam" id="3.30.160.60:FF:000110">
    <property type="entry name" value="Zinc finger protein-like"/>
    <property type="match status" value="1"/>
</dbReference>
<feature type="region of interest" description="Disordered" evidence="11">
    <location>
        <begin position="66"/>
        <end position="103"/>
    </location>
</feature>
<evidence type="ECO:0000256" key="4">
    <source>
        <dbReference type="ARBA" id="ARBA00022737"/>
    </source>
</evidence>
<evidence type="ECO:0000256" key="9">
    <source>
        <dbReference type="ARBA" id="ARBA00023242"/>
    </source>
</evidence>
<feature type="region of interest" description="Disordered" evidence="11">
    <location>
        <begin position="385"/>
        <end position="407"/>
    </location>
</feature>
<accession>A0A448XHV6</accession>
<evidence type="ECO:0000256" key="7">
    <source>
        <dbReference type="ARBA" id="ARBA00023015"/>
    </source>
</evidence>
<keyword evidence="5 10" id="KW-0863">Zinc-finger</keyword>
<feature type="domain" description="C2H2-type" evidence="12">
    <location>
        <begin position="451"/>
        <end position="478"/>
    </location>
</feature>
<evidence type="ECO:0000256" key="1">
    <source>
        <dbReference type="ARBA" id="ARBA00004123"/>
    </source>
</evidence>
<evidence type="ECO:0000313" key="13">
    <source>
        <dbReference type="EMBL" id="VEL37104.1"/>
    </source>
</evidence>
<protein>
    <recommendedName>
        <fullName evidence="12">C2H2-type domain-containing protein</fullName>
    </recommendedName>
</protein>
<proteinExistence type="inferred from homology"/>
<feature type="compositionally biased region" description="Low complexity" evidence="11">
    <location>
        <begin position="421"/>
        <end position="444"/>
    </location>
</feature>
<reference evidence="13" key="1">
    <citation type="submission" date="2018-11" db="EMBL/GenBank/DDBJ databases">
        <authorList>
            <consortium name="Pathogen Informatics"/>
        </authorList>
    </citation>
    <scope>NUCLEOTIDE SEQUENCE</scope>
</reference>
<feature type="compositionally biased region" description="Low complexity" evidence="11">
    <location>
        <begin position="71"/>
        <end position="90"/>
    </location>
</feature>
<dbReference type="PANTHER" id="PTHR16515:SF49">
    <property type="entry name" value="GASTRULA ZINC FINGER PROTEIN XLCGF49.1-LIKE-RELATED"/>
    <property type="match status" value="1"/>
</dbReference>
<evidence type="ECO:0000313" key="14">
    <source>
        <dbReference type="Proteomes" id="UP000784294"/>
    </source>
</evidence>
<dbReference type="GO" id="GO:0010468">
    <property type="term" value="P:regulation of gene expression"/>
    <property type="evidence" value="ECO:0007669"/>
    <property type="project" value="TreeGrafter"/>
</dbReference>
<dbReference type="PROSITE" id="PS00028">
    <property type="entry name" value="ZINC_FINGER_C2H2_1"/>
    <property type="match status" value="5"/>
</dbReference>
<name>A0A448XHV6_9PLAT</name>
<feature type="domain" description="C2H2-type" evidence="12">
    <location>
        <begin position="507"/>
        <end position="534"/>
    </location>
</feature>
<evidence type="ECO:0000259" key="12">
    <source>
        <dbReference type="PROSITE" id="PS50157"/>
    </source>
</evidence>
<dbReference type="OrthoDB" id="8113227at2759"/>
<comment type="subcellular location">
    <subcellularLocation>
        <location evidence="1">Nucleus</location>
    </subcellularLocation>
</comment>
<feature type="domain" description="C2H2-type" evidence="12">
    <location>
        <begin position="479"/>
        <end position="506"/>
    </location>
</feature>
<dbReference type="SUPFAM" id="SSF57667">
    <property type="entry name" value="beta-beta-alpha zinc fingers"/>
    <property type="match status" value="3"/>
</dbReference>
<keyword evidence="6" id="KW-0862">Zinc</keyword>
<dbReference type="FunFam" id="3.30.160.60:FF:000621">
    <property type="entry name" value="FLT3-interacting zinc finger 1"/>
    <property type="match status" value="1"/>
</dbReference>
<feature type="domain" description="C2H2-type" evidence="12">
    <location>
        <begin position="563"/>
        <end position="585"/>
    </location>
</feature>
<dbReference type="EMBL" id="CAAALY010254010">
    <property type="protein sequence ID" value="VEL37104.1"/>
    <property type="molecule type" value="Genomic_DNA"/>
</dbReference>
<dbReference type="GO" id="GO:0008270">
    <property type="term" value="F:zinc ion binding"/>
    <property type="evidence" value="ECO:0007669"/>
    <property type="project" value="UniProtKB-KW"/>
</dbReference>
<dbReference type="Proteomes" id="UP000784294">
    <property type="component" value="Unassembled WGS sequence"/>
</dbReference>
<dbReference type="Gene3D" id="3.30.160.60">
    <property type="entry name" value="Classic Zinc Finger"/>
    <property type="match status" value="5"/>
</dbReference>
<dbReference type="InterPro" id="IPR013087">
    <property type="entry name" value="Znf_C2H2_type"/>
</dbReference>
<dbReference type="Pfam" id="PF00096">
    <property type="entry name" value="zf-C2H2"/>
    <property type="match status" value="5"/>
</dbReference>
<dbReference type="GO" id="GO:0005634">
    <property type="term" value="C:nucleus"/>
    <property type="evidence" value="ECO:0007669"/>
    <property type="project" value="UniProtKB-SubCell"/>
</dbReference>
<keyword evidence="14" id="KW-1185">Reference proteome</keyword>
<feature type="domain" description="C2H2-type" evidence="12">
    <location>
        <begin position="535"/>
        <end position="562"/>
    </location>
</feature>
<keyword evidence="9" id="KW-0539">Nucleus</keyword>
<organism evidence="13 14">
    <name type="scientific">Protopolystoma xenopodis</name>
    <dbReference type="NCBI Taxonomy" id="117903"/>
    <lineage>
        <taxon>Eukaryota</taxon>
        <taxon>Metazoa</taxon>
        <taxon>Spiralia</taxon>
        <taxon>Lophotrochozoa</taxon>
        <taxon>Platyhelminthes</taxon>
        <taxon>Monogenea</taxon>
        <taxon>Polyopisthocotylea</taxon>
        <taxon>Polystomatidea</taxon>
        <taxon>Polystomatidae</taxon>
        <taxon>Protopolystoma</taxon>
    </lineage>
</organism>
<feature type="region of interest" description="Disordered" evidence="11">
    <location>
        <begin position="421"/>
        <end position="446"/>
    </location>
</feature>
<evidence type="ECO:0000256" key="6">
    <source>
        <dbReference type="ARBA" id="ARBA00022833"/>
    </source>
</evidence>
<dbReference type="InterPro" id="IPR050331">
    <property type="entry name" value="Zinc_finger"/>
</dbReference>
<dbReference type="FunFam" id="3.30.160.60:FF:002343">
    <property type="entry name" value="Zinc finger protein 33A"/>
    <property type="match status" value="1"/>
</dbReference>
<dbReference type="AlphaFoldDB" id="A0A448XHV6"/>
<evidence type="ECO:0000256" key="3">
    <source>
        <dbReference type="ARBA" id="ARBA00022723"/>
    </source>
</evidence>
<sequence length="598" mass="64300">MNLGSLLGAYRSTLLPYDSAPRYPMTDSDDIGDHRSALACERDPELRMCRPDYWCSGQLAARLDPLSPATSNASPESVSSSSVSASNGSSYEAACEGTNQSPSPKLHISQASFIATGGTTVEPEVSPNSGWVDPGAMVSRTNSHYLVLEAAAMAHSSVGQSLRPDACEEADVSFGAYSRLLHKSYAPTHLHTTLRQPPNAHTPTLGMQAHFQMQSSSSCTPFAVTVCLPKDRISVPHNQSPQAAHPVNGHPERMSTLQPAPLTNFSPPLCLDPPIPRLLPSLLSSSSCSTDSSSSASSSYLPITPGHSFSQFCVGADPIPVGCDDRLTFLQHPEAVQETITYHRITGPVVGPARWRQPSAWPESSSSEAVGEGVYNWISPVTTKPSDDCPSAWTSPEDRVQTMAASSASPTSALVSVSVLSSASSPSPSPSTSSSPSSTVGSTLEAGERVNRCPVCSRTYARPSTLKTHLRTHSGERPYACPACRKTFSQAANLTAHLRTHSGEKPFHCALCQRRFSQSSSVTTHMRTHSGERPYRCRHCRKAFSDSSTLTKHLRVHTGEKPYQCRYCLVRFSQSGNLNRHIRVHLTTGSLTVVKPTD</sequence>
<keyword evidence="8" id="KW-0804">Transcription</keyword>
<evidence type="ECO:0000256" key="11">
    <source>
        <dbReference type="SAM" id="MobiDB-lite"/>
    </source>
</evidence>
<dbReference type="PROSITE" id="PS50157">
    <property type="entry name" value="ZINC_FINGER_C2H2_2"/>
    <property type="match status" value="5"/>
</dbReference>
<evidence type="ECO:0000256" key="10">
    <source>
        <dbReference type="PROSITE-ProRule" id="PRU00042"/>
    </source>
</evidence>
<dbReference type="SMART" id="SM00355">
    <property type="entry name" value="ZnF_C2H2"/>
    <property type="match status" value="5"/>
</dbReference>
<comment type="caution">
    <text evidence="13">The sequence shown here is derived from an EMBL/GenBank/DDBJ whole genome shotgun (WGS) entry which is preliminary data.</text>
</comment>
<dbReference type="PANTHER" id="PTHR16515">
    <property type="entry name" value="PR DOMAIN ZINC FINGER PROTEIN"/>
    <property type="match status" value="1"/>
</dbReference>
<dbReference type="InterPro" id="IPR036236">
    <property type="entry name" value="Znf_C2H2_sf"/>
</dbReference>
<evidence type="ECO:0000256" key="8">
    <source>
        <dbReference type="ARBA" id="ARBA00023163"/>
    </source>
</evidence>
<dbReference type="FunFam" id="3.30.160.60:FF:000023">
    <property type="entry name" value="zinc finger protein 37 homolog"/>
    <property type="match status" value="1"/>
</dbReference>
<evidence type="ECO:0000256" key="5">
    <source>
        <dbReference type="ARBA" id="ARBA00022771"/>
    </source>
</evidence>
<keyword evidence="7" id="KW-0805">Transcription regulation</keyword>
<gene>
    <name evidence="13" type="ORF">PXEA_LOCUS30544</name>
</gene>